<comment type="similarity">
    <text evidence="1 6">Belongs to the inositol phosphokinase (IPK) family.</text>
</comment>
<dbReference type="Gene3D" id="3.30.470.160">
    <property type="entry name" value="Inositol polyphosphate kinase"/>
    <property type="match status" value="1"/>
</dbReference>
<dbReference type="PANTHER" id="PTHR12400:SF26">
    <property type="entry name" value="KINASE"/>
    <property type="match status" value="1"/>
</dbReference>
<dbReference type="GO" id="GO:0046854">
    <property type="term" value="P:phosphatidylinositol phosphate biosynthetic process"/>
    <property type="evidence" value="ECO:0007669"/>
    <property type="project" value="TreeGrafter"/>
</dbReference>
<dbReference type="PANTHER" id="PTHR12400">
    <property type="entry name" value="INOSITOL POLYPHOSPHATE KINASE"/>
    <property type="match status" value="1"/>
</dbReference>
<dbReference type="SUPFAM" id="SSF56104">
    <property type="entry name" value="SAICAR synthase-like"/>
    <property type="match status" value="1"/>
</dbReference>
<dbReference type="OrthoDB" id="338650at2759"/>
<accession>A0A1D1VGM8</accession>
<evidence type="ECO:0000313" key="7">
    <source>
        <dbReference type="EMBL" id="GAV00782.1"/>
    </source>
</evidence>
<dbReference type="EMBL" id="BDGG01000006">
    <property type="protein sequence ID" value="GAV00782.1"/>
    <property type="molecule type" value="Genomic_DNA"/>
</dbReference>
<dbReference type="Pfam" id="PF03770">
    <property type="entry name" value="IPK"/>
    <property type="match status" value="1"/>
</dbReference>
<reference evidence="7 8" key="1">
    <citation type="journal article" date="2016" name="Nat. Commun.">
        <title>Extremotolerant tardigrade genome and improved radiotolerance of human cultured cells by tardigrade-unique protein.</title>
        <authorList>
            <person name="Hashimoto T."/>
            <person name="Horikawa D.D."/>
            <person name="Saito Y."/>
            <person name="Kuwahara H."/>
            <person name="Kozuka-Hata H."/>
            <person name="Shin-I T."/>
            <person name="Minakuchi Y."/>
            <person name="Ohishi K."/>
            <person name="Motoyama A."/>
            <person name="Aizu T."/>
            <person name="Enomoto A."/>
            <person name="Kondo K."/>
            <person name="Tanaka S."/>
            <person name="Hara Y."/>
            <person name="Koshikawa S."/>
            <person name="Sagara H."/>
            <person name="Miura T."/>
            <person name="Yokobori S."/>
            <person name="Miyagawa K."/>
            <person name="Suzuki Y."/>
            <person name="Kubo T."/>
            <person name="Oyama M."/>
            <person name="Kohara Y."/>
            <person name="Fujiyama A."/>
            <person name="Arakawa K."/>
            <person name="Katayama T."/>
            <person name="Toyoda A."/>
            <person name="Kunieda T."/>
        </authorList>
    </citation>
    <scope>NUCLEOTIDE SEQUENCE [LARGE SCALE GENOMIC DNA]</scope>
    <source>
        <strain evidence="7 8">YOKOZUNA-1</strain>
    </source>
</reference>
<dbReference type="GO" id="GO:0005524">
    <property type="term" value="F:ATP binding"/>
    <property type="evidence" value="ECO:0007669"/>
    <property type="project" value="UniProtKB-KW"/>
</dbReference>
<evidence type="ECO:0000256" key="1">
    <source>
        <dbReference type="ARBA" id="ARBA00007374"/>
    </source>
</evidence>
<organism evidence="7 8">
    <name type="scientific">Ramazzottius varieornatus</name>
    <name type="common">Water bear</name>
    <name type="synonym">Tardigrade</name>
    <dbReference type="NCBI Taxonomy" id="947166"/>
    <lineage>
        <taxon>Eukaryota</taxon>
        <taxon>Metazoa</taxon>
        <taxon>Ecdysozoa</taxon>
        <taxon>Tardigrada</taxon>
        <taxon>Eutardigrada</taxon>
        <taxon>Parachela</taxon>
        <taxon>Hypsibioidea</taxon>
        <taxon>Ramazzottiidae</taxon>
        <taxon>Ramazzottius</taxon>
    </lineage>
</organism>
<dbReference type="FunFam" id="3.30.470.160:FF:000001">
    <property type="entry name" value="Kinase"/>
    <property type="match status" value="1"/>
</dbReference>
<keyword evidence="2 6" id="KW-0808">Transferase</keyword>
<dbReference type="InterPro" id="IPR038286">
    <property type="entry name" value="IPK_sf"/>
</dbReference>
<dbReference type="GO" id="GO:0005737">
    <property type="term" value="C:cytoplasm"/>
    <property type="evidence" value="ECO:0007669"/>
    <property type="project" value="TreeGrafter"/>
</dbReference>
<dbReference type="STRING" id="947166.A0A1D1VGM8"/>
<name>A0A1D1VGM8_RAMVA</name>
<keyword evidence="8" id="KW-1185">Reference proteome</keyword>
<evidence type="ECO:0000256" key="6">
    <source>
        <dbReference type="RuleBase" id="RU363090"/>
    </source>
</evidence>
<dbReference type="Proteomes" id="UP000186922">
    <property type="component" value="Unassembled WGS sequence"/>
</dbReference>
<dbReference type="EC" id="2.7.-.-" evidence="6"/>
<evidence type="ECO:0000256" key="2">
    <source>
        <dbReference type="ARBA" id="ARBA00022679"/>
    </source>
</evidence>
<evidence type="ECO:0000256" key="5">
    <source>
        <dbReference type="ARBA" id="ARBA00022840"/>
    </source>
</evidence>
<dbReference type="GO" id="GO:0005634">
    <property type="term" value="C:nucleus"/>
    <property type="evidence" value="ECO:0007669"/>
    <property type="project" value="TreeGrafter"/>
</dbReference>
<sequence length="550" mass="62125">MEPCSENRERTFFFAFSFTLPVLSESLRWSPEQNCRTRSLPLYPTVVYLVGNRTKERDPPRKKSTSATLDWRSWLRSCKQSARDVFPCCYKRQTQSPDPTKPKNLELRASSELINIPEITMTKPNLPEADPDKPTQLLVSSSTNNLSPQISSTSSVGKSALLLPSKSLRSSTEAVGVNDRGNLLALKNLAISHTSNGSGSHQVFSESLRYGHSELSLPGLCSAHSQSSLASGKPQIVGSQRAKYHWALIRQFIRCTYAICGDRRMPWVQLAGHEGNFVTGDNGIVRKKFTPEEHNCLQLLMDDVLKPFAPLLIGKTIVNEEEFIEMRDLLSGFDPSVSVMDCKVGVRTYLEEELTKAKKNPKMRPDMYQKMIEVDPNEPTPEEHEQAAVTKPRYMQWRETVSSTATLGFRVEGIKKADGYCSKNFKFTKRKSEVMQVLRQFTDCNLEVIQMYIQRLKTLRKALFSSKFFAAHEVIGSSLLLIHDIKGLAGVWMIDFAKTMPLPEGVHVDHLKPWKEGNHEDGYLLGLNNLIDCFQNILFDKLSAEKQTAL</sequence>
<dbReference type="InterPro" id="IPR005522">
    <property type="entry name" value="IPK"/>
</dbReference>
<keyword evidence="4 6" id="KW-0418">Kinase</keyword>
<dbReference type="GO" id="GO:0000828">
    <property type="term" value="F:inositol hexakisphosphate kinase activity"/>
    <property type="evidence" value="ECO:0007669"/>
    <property type="project" value="TreeGrafter"/>
</dbReference>
<dbReference type="AlphaFoldDB" id="A0A1D1VGM8"/>
<keyword evidence="3" id="KW-0547">Nucleotide-binding</keyword>
<evidence type="ECO:0000256" key="4">
    <source>
        <dbReference type="ARBA" id="ARBA00022777"/>
    </source>
</evidence>
<gene>
    <name evidence="7" type="primary">RvY_11582</name>
    <name evidence="7" type="synonym">RvY_11582.1</name>
    <name evidence="7" type="ORF">RvY_11582-1</name>
</gene>
<protein>
    <recommendedName>
        <fullName evidence="6">Kinase</fullName>
        <ecNumber evidence="6">2.7.-.-</ecNumber>
    </recommendedName>
</protein>
<evidence type="ECO:0000256" key="3">
    <source>
        <dbReference type="ARBA" id="ARBA00022741"/>
    </source>
</evidence>
<proteinExistence type="inferred from homology"/>
<evidence type="ECO:0000313" key="8">
    <source>
        <dbReference type="Proteomes" id="UP000186922"/>
    </source>
</evidence>
<comment type="caution">
    <text evidence="7">The sequence shown here is derived from an EMBL/GenBank/DDBJ whole genome shotgun (WGS) entry which is preliminary data.</text>
</comment>
<dbReference type="GO" id="GO:0032958">
    <property type="term" value="P:inositol phosphate biosynthetic process"/>
    <property type="evidence" value="ECO:0007669"/>
    <property type="project" value="InterPro"/>
</dbReference>
<keyword evidence="5" id="KW-0067">ATP-binding</keyword>